<keyword evidence="2" id="KW-1185">Reference proteome</keyword>
<sequence length="472" mass="53720">MYDGEADKEMEDFAGDYFEVSEVDFDYEFDASRFFDFTRPESSLEAQDAERWFESAPSYPPSPFIIKLKRREVITVENGNTSRKSSDCESMISSSNNMDCDMDPEEFVQDDNGKGQQYHYHMAQHILKTKTKSTEKSSKTRTSTLMTPTASHLAKLNWGREVHSNRFLGRSQKPLPKIDERSSKNSLGVDNATKRQKLENGYLRKVAHLNHQSLLSHKLPKVRQVDAMTMTTRLKVTVPREPDLETAHRAQRYRFKNNSESGEHAKSKAPFKARPLNSKILKAPSLPPQNKSRRKSSFFQVFHFKTSERAMQHSSAHALNKQNSESTSKSGTAENERLNGEDAKKHGKYGTIKRVKARPLNKKVILSKNNVVTHQNGSEEATAKLQLSNDNRPADNPPTELFNKLSLKSNVEHNARSQTKPPLHPKGTKENVPGSFNQAVRGYGRKQSQCGSQWKIPENEARLNINRSMDIR</sequence>
<organism evidence="1 2">
    <name type="scientific">Vaccinium darrowii</name>
    <dbReference type="NCBI Taxonomy" id="229202"/>
    <lineage>
        <taxon>Eukaryota</taxon>
        <taxon>Viridiplantae</taxon>
        <taxon>Streptophyta</taxon>
        <taxon>Embryophyta</taxon>
        <taxon>Tracheophyta</taxon>
        <taxon>Spermatophyta</taxon>
        <taxon>Magnoliopsida</taxon>
        <taxon>eudicotyledons</taxon>
        <taxon>Gunneridae</taxon>
        <taxon>Pentapetalae</taxon>
        <taxon>asterids</taxon>
        <taxon>Ericales</taxon>
        <taxon>Ericaceae</taxon>
        <taxon>Vaccinioideae</taxon>
        <taxon>Vaccinieae</taxon>
        <taxon>Vaccinium</taxon>
    </lineage>
</organism>
<comment type="caution">
    <text evidence="1">The sequence shown here is derived from an EMBL/GenBank/DDBJ whole genome shotgun (WGS) entry which is preliminary data.</text>
</comment>
<evidence type="ECO:0000313" key="1">
    <source>
        <dbReference type="EMBL" id="KAH7854937.1"/>
    </source>
</evidence>
<dbReference type="Proteomes" id="UP000828048">
    <property type="component" value="Chromosome 11"/>
</dbReference>
<evidence type="ECO:0000313" key="2">
    <source>
        <dbReference type="Proteomes" id="UP000828048"/>
    </source>
</evidence>
<name>A0ACB7YP81_9ERIC</name>
<protein>
    <submittedName>
        <fullName evidence="1">Uncharacterized protein</fullName>
    </submittedName>
</protein>
<proteinExistence type="predicted"/>
<dbReference type="EMBL" id="CM037161">
    <property type="protein sequence ID" value="KAH7854937.1"/>
    <property type="molecule type" value="Genomic_DNA"/>
</dbReference>
<accession>A0ACB7YP81</accession>
<reference evidence="1 2" key="1">
    <citation type="journal article" date="2021" name="Hortic Res">
        <title>High-quality reference genome and annotation aids understanding of berry development for evergreen blueberry (Vaccinium darrowii).</title>
        <authorList>
            <person name="Yu J."/>
            <person name="Hulse-Kemp A.M."/>
            <person name="Babiker E."/>
            <person name="Staton M."/>
        </authorList>
    </citation>
    <scope>NUCLEOTIDE SEQUENCE [LARGE SCALE GENOMIC DNA]</scope>
    <source>
        <strain evidence="2">cv. NJ 8807/NJ 8810</strain>
        <tissue evidence="1">Young leaf</tissue>
    </source>
</reference>
<gene>
    <name evidence="1" type="ORF">Vadar_019331</name>
</gene>